<dbReference type="EMBL" id="LR727752">
    <property type="protein sequence ID" value="VWO99583.1"/>
    <property type="molecule type" value="Genomic_DNA"/>
</dbReference>
<dbReference type="EC" id="2.7.13.3" evidence="1"/>
<dbReference type="AlphaFoldDB" id="A0A5K1K1M7"/>
<proteinExistence type="predicted"/>
<protein>
    <submittedName>
        <fullName evidence="1">Sensor histidine kinase RcsC (EC)</fullName>
        <ecNumber evidence="1">2.7.13.3</ecNumber>
    </submittedName>
</protein>
<dbReference type="GO" id="GO:0004673">
    <property type="term" value="F:protein histidine kinase activity"/>
    <property type="evidence" value="ECO:0007669"/>
    <property type="project" value="UniProtKB-EC"/>
</dbReference>
<gene>
    <name evidence="1" type="primary">P58662</name>
</gene>
<accession>A0A5K1K1M7</accession>
<reference evidence="1" key="1">
    <citation type="submission" date="2019-10" db="EMBL/GenBank/DDBJ databases">
        <authorList>
            <person name="Nor Muhammad N."/>
        </authorList>
    </citation>
    <scope>NUCLEOTIDE SEQUENCE</scope>
</reference>
<name>A0A5K1K1M7_9APHY</name>
<evidence type="ECO:0000313" key="1">
    <source>
        <dbReference type="EMBL" id="VWO99583.1"/>
    </source>
</evidence>
<organism evidence="1">
    <name type="scientific">Ganoderma boninense</name>
    <dbReference type="NCBI Taxonomy" id="34458"/>
    <lineage>
        <taxon>Eukaryota</taxon>
        <taxon>Fungi</taxon>
        <taxon>Dikarya</taxon>
        <taxon>Basidiomycota</taxon>
        <taxon>Agaricomycotina</taxon>
        <taxon>Agaricomycetes</taxon>
        <taxon>Polyporales</taxon>
        <taxon>Polyporaceae</taxon>
        <taxon>Ganoderma</taxon>
    </lineage>
</organism>
<sequence length="207" mass="23550">MAQEFSLDQTTRQWIEGEIANYLARPTTGRKHAPPRLAPPEFFDGISPDYEQWKSDVQVYVAGLDKDAAISAVLGLIRGTNVNRWKRNLVQAKFVANGNSWNYASVAAFWTELTAKFRPVNYVNDAIIALDQVHMGNQRAEDFFDQWEDLTDRAGEDKDTANNIYRLKNALPSGYLIAISTMPTKPANYADWKKTIIDMDNDRIIFN</sequence>
<keyword evidence="1" id="KW-0808">Transferase</keyword>
<keyword evidence="1" id="KW-0418">Kinase</keyword>